<dbReference type="AlphaFoldDB" id="A0A6B3NBL1"/>
<dbReference type="EMBL" id="JAAHFQ010000036">
    <property type="protein sequence ID" value="NER26568.1"/>
    <property type="molecule type" value="Genomic_DNA"/>
</dbReference>
<proteinExistence type="predicted"/>
<organism evidence="2">
    <name type="scientific">Symploca sp. SIO1C4</name>
    <dbReference type="NCBI Taxonomy" id="2607765"/>
    <lineage>
        <taxon>Bacteria</taxon>
        <taxon>Bacillati</taxon>
        <taxon>Cyanobacteriota</taxon>
        <taxon>Cyanophyceae</taxon>
        <taxon>Coleofasciculales</taxon>
        <taxon>Coleofasciculaceae</taxon>
        <taxon>Symploca</taxon>
    </lineage>
</organism>
<evidence type="ECO:0000259" key="1">
    <source>
        <dbReference type="Pfam" id="PF04101"/>
    </source>
</evidence>
<dbReference type="GO" id="GO:0016758">
    <property type="term" value="F:hexosyltransferase activity"/>
    <property type="evidence" value="ECO:0007669"/>
    <property type="project" value="InterPro"/>
</dbReference>
<dbReference type="SUPFAM" id="SSF53756">
    <property type="entry name" value="UDP-Glycosyltransferase/glycogen phosphorylase"/>
    <property type="match status" value="1"/>
</dbReference>
<dbReference type="PANTHER" id="PTHR21015:SF28">
    <property type="entry name" value="SLL1722 PROTEIN"/>
    <property type="match status" value="1"/>
</dbReference>
<evidence type="ECO:0000313" key="2">
    <source>
        <dbReference type="EMBL" id="NER26568.1"/>
    </source>
</evidence>
<protein>
    <submittedName>
        <fullName evidence="2">Glycosyl transferase</fullName>
    </submittedName>
</protein>
<keyword evidence="2" id="KW-0808">Transferase</keyword>
<name>A0A6B3NBL1_9CYAN</name>
<dbReference type="Gene3D" id="3.40.50.2000">
    <property type="entry name" value="Glycogen Phosphorylase B"/>
    <property type="match status" value="1"/>
</dbReference>
<dbReference type="Pfam" id="PF04101">
    <property type="entry name" value="Glyco_tran_28_C"/>
    <property type="match status" value="1"/>
</dbReference>
<reference evidence="2" key="1">
    <citation type="submission" date="2019-11" db="EMBL/GenBank/DDBJ databases">
        <title>Genomic insights into an expanded diversity of filamentous marine cyanobacteria reveals the extraordinary biosynthetic potential of Moorea and Okeania.</title>
        <authorList>
            <person name="Ferreira Leao T."/>
            <person name="Wang M."/>
            <person name="Moss N."/>
            <person name="Da Silva R."/>
            <person name="Sanders J."/>
            <person name="Nurk S."/>
            <person name="Gurevich A."/>
            <person name="Humphrey G."/>
            <person name="Reher R."/>
            <person name="Zhu Q."/>
            <person name="Belda-Ferre P."/>
            <person name="Glukhov E."/>
            <person name="Rex R."/>
            <person name="Dorrestein P.C."/>
            <person name="Knight R."/>
            <person name="Pevzner P."/>
            <person name="Gerwick W.H."/>
            <person name="Gerwick L."/>
        </authorList>
    </citation>
    <scope>NUCLEOTIDE SEQUENCE</scope>
    <source>
        <strain evidence="2">SIO1C4</strain>
    </source>
</reference>
<gene>
    <name evidence="2" type="ORF">F6J89_02785</name>
</gene>
<sequence length="396" mass="44926">MKKIMFYCQYLTGMGHLVRSTEIIRSLVKDFQICFINGGPTVPGFTIPPEVEIVTLPPLWIENGQLQVADGFNNIEEVKKARCKALINLFNRLVPDCLITEFFPFGRHKLFFELIPLLDHIKAVAPSTKIVCSVRDIIGRTDLDKEVETICQLTSQYFDLILLHSDPKFQKLEESFPKVQQLNCEVKYTGFVAQSTSDNKTLSKSDLVNLSRKEPTILVSIGGGRIGYKLLKTMIETSSLFVDCIPHHIQIFTGPFMPEEQFLQLQKIALDKRNLTLQRYTSNLMAYMKKTELSISLTGYNTTMNILKTGVLSLVVPLGHYSKDQEQLARTKKLEKLGIVEVIEPDKLEPTYLYQRIINCLHQKSEVKSNLSFDLKGAEKTAIILNNLLHKNLAAA</sequence>
<comment type="caution">
    <text evidence="2">The sequence shown here is derived from an EMBL/GenBank/DDBJ whole genome shotgun (WGS) entry which is preliminary data.</text>
</comment>
<feature type="domain" description="Glycosyl transferase family 28 C-terminal" evidence="1">
    <location>
        <begin position="248"/>
        <end position="368"/>
    </location>
</feature>
<dbReference type="PANTHER" id="PTHR21015">
    <property type="entry name" value="UDP-N-ACETYLGLUCOSAMINE--N-ACETYLMURAMYL-(PENTAPEPTIDE) PYROPHOSPHORYL-UNDECAPRENOL N-ACETYLGLUCOSAMINE TRANSFERASE 1"/>
    <property type="match status" value="1"/>
</dbReference>
<dbReference type="InterPro" id="IPR007235">
    <property type="entry name" value="Glyco_trans_28_C"/>
</dbReference>
<accession>A0A6B3NBL1</accession>